<comment type="similarity">
    <text evidence="12 13">Belongs to the DnaG primase family.</text>
</comment>
<dbReference type="AlphaFoldDB" id="A0A0L0QPL5"/>
<dbReference type="PATRIC" id="fig|1473.5.peg.2609"/>
<dbReference type="GO" id="GO:0003678">
    <property type="term" value="F:DNA helicase activity"/>
    <property type="evidence" value="ECO:0007669"/>
    <property type="project" value="InterPro"/>
</dbReference>
<dbReference type="GO" id="GO:0008270">
    <property type="term" value="F:zinc ion binding"/>
    <property type="evidence" value="ECO:0007669"/>
    <property type="project" value="UniProtKB-UniRule"/>
</dbReference>
<keyword evidence="1 12" id="KW-0240">DNA-directed RNA polymerase</keyword>
<dbReference type="InterPro" id="IPR006171">
    <property type="entry name" value="TOPRIM_dom"/>
</dbReference>
<comment type="caution">
    <text evidence="15">The sequence shown here is derived from an EMBL/GenBank/DDBJ whole genome shotgun (WGS) entry which is preliminary data.</text>
</comment>
<keyword evidence="2 12" id="KW-0639">Primosome</keyword>
<name>A0A0L0QPL5_VIRPA</name>
<dbReference type="InterPro" id="IPR036977">
    <property type="entry name" value="DNA_primase_Znf_CHC2"/>
</dbReference>
<dbReference type="GO" id="GO:0005524">
    <property type="term" value="F:ATP binding"/>
    <property type="evidence" value="ECO:0007669"/>
    <property type="project" value="InterPro"/>
</dbReference>
<gene>
    <name evidence="12" type="primary">dnaG</name>
    <name evidence="15" type="ORF">AFK71_19350</name>
</gene>
<evidence type="ECO:0000313" key="15">
    <source>
        <dbReference type="EMBL" id="KNE20517.1"/>
    </source>
</evidence>
<dbReference type="Gene3D" id="1.10.860.10">
    <property type="entry name" value="DNAb Helicase, Chain A"/>
    <property type="match status" value="1"/>
</dbReference>
<keyword evidence="16" id="KW-1185">Reference proteome</keyword>
<evidence type="ECO:0000256" key="8">
    <source>
        <dbReference type="ARBA" id="ARBA00022833"/>
    </source>
</evidence>
<keyword evidence="8 12" id="KW-0862">Zinc</keyword>
<comment type="catalytic activity">
    <reaction evidence="12">
        <text>ssDNA + n NTP = ssDNA/pppN(pN)n-1 hybrid + (n-1) diphosphate.</text>
        <dbReference type="EC" id="2.7.7.101"/>
    </reaction>
</comment>
<dbReference type="OrthoDB" id="9803773at2"/>
<protein>
    <recommendedName>
        <fullName evidence="12 13">DNA primase</fullName>
        <ecNumber evidence="12">2.7.7.101</ecNumber>
    </recommendedName>
</protein>
<comment type="domain">
    <text evidence="12">Contains an N-terminal zinc-binding domain, a central core domain that contains the primase activity, and a C-terminal DnaB-binding domain.</text>
</comment>
<dbReference type="GO" id="GO:0006269">
    <property type="term" value="P:DNA replication, synthesis of primer"/>
    <property type="evidence" value="ECO:0007669"/>
    <property type="project" value="UniProtKB-UniRule"/>
</dbReference>
<evidence type="ECO:0000256" key="2">
    <source>
        <dbReference type="ARBA" id="ARBA00022515"/>
    </source>
</evidence>
<evidence type="ECO:0000256" key="5">
    <source>
        <dbReference type="ARBA" id="ARBA00022705"/>
    </source>
</evidence>
<organism evidence="15 16">
    <name type="scientific">Virgibacillus pantothenticus</name>
    <dbReference type="NCBI Taxonomy" id="1473"/>
    <lineage>
        <taxon>Bacteria</taxon>
        <taxon>Bacillati</taxon>
        <taxon>Bacillota</taxon>
        <taxon>Bacilli</taxon>
        <taxon>Bacillales</taxon>
        <taxon>Bacillaceae</taxon>
        <taxon>Virgibacillus</taxon>
    </lineage>
</organism>
<evidence type="ECO:0000313" key="16">
    <source>
        <dbReference type="Proteomes" id="UP000036780"/>
    </source>
</evidence>
<dbReference type="GO" id="GO:0000428">
    <property type="term" value="C:DNA-directed RNA polymerase complex"/>
    <property type="evidence" value="ECO:0007669"/>
    <property type="project" value="UniProtKB-KW"/>
</dbReference>
<dbReference type="InterPro" id="IPR019475">
    <property type="entry name" value="DNA_primase_DnaB-bd"/>
</dbReference>
<dbReference type="RefSeq" id="WP_050353095.1">
    <property type="nucleotide sequence ID" value="NZ_BOSN01000001.1"/>
</dbReference>
<keyword evidence="10 12" id="KW-0238">DNA-binding</keyword>
<keyword evidence="3 12" id="KW-0808">Transferase</keyword>
<dbReference type="Pfam" id="PF10410">
    <property type="entry name" value="DnaB_bind"/>
    <property type="match status" value="1"/>
</dbReference>
<reference evidence="16" key="1">
    <citation type="submission" date="2015-07" db="EMBL/GenBank/DDBJ databases">
        <title>Fjat-10053 dsm26.</title>
        <authorList>
            <person name="Liu B."/>
            <person name="Wang J."/>
            <person name="Zhu Y."/>
            <person name="Liu G."/>
            <person name="Chen Q."/>
            <person name="Chen Z."/>
            <person name="Lan J."/>
            <person name="Che J."/>
            <person name="Ge C."/>
            <person name="Shi H."/>
            <person name="Pan Z."/>
            <person name="Liu X."/>
        </authorList>
    </citation>
    <scope>NUCLEOTIDE SEQUENCE [LARGE SCALE GENOMIC DNA]</scope>
    <source>
        <strain evidence="16">DSM 26</strain>
    </source>
</reference>
<dbReference type="GO" id="GO:1990077">
    <property type="term" value="C:primosome complex"/>
    <property type="evidence" value="ECO:0007669"/>
    <property type="project" value="UniProtKB-KW"/>
</dbReference>
<dbReference type="Pfam" id="PF08275">
    <property type="entry name" value="DNAG_N"/>
    <property type="match status" value="1"/>
</dbReference>
<dbReference type="GeneID" id="66870300"/>
<evidence type="ECO:0000256" key="11">
    <source>
        <dbReference type="ARBA" id="ARBA00023163"/>
    </source>
</evidence>
<evidence type="ECO:0000256" key="9">
    <source>
        <dbReference type="ARBA" id="ARBA00022842"/>
    </source>
</evidence>
<comment type="cofactor">
    <cofactor evidence="12 13 14">
        <name>Zn(2+)</name>
        <dbReference type="ChEBI" id="CHEBI:29105"/>
    </cofactor>
    <text evidence="12 13 14">Binds 1 zinc ion per monomer.</text>
</comment>
<dbReference type="InterPro" id="IPR002694">
    <property type="entry name" value="Znf_CHC2"/>
</dbReference>
<dbReference type="GO" id="GO:0003677">
    <property type="term" value="F:DNA binding"/>
    <property type="evidence" value="ECO:0007669"/>
    <property type="project" value="UniProtKB-KW"/>
</dbReference>
<dbReference type="PROSITE" id="PS50880">
    <property type="entry name" value="TOPRIM"/>
    <property type="match status" value="1"/>
</dbReference>
<dbReference type="PANTHER" id="PTHR30313:SF2">
    <property type="entry name" value="DNA PRIMASE"/>
    <property type="match status" value="1"/>
</dbReference>
<dbReference type="SUPFAM" id="SSF57783">
    <property type="entry name" value="Zinc beta-ribbon"/>
    <property type="match status" value="1"/>
</dbReference>
<dbReference type="Pfam" id="PF00772">
    <property type="entry name" value="DnaB"/>
    <property type="match status" value="1"/>
</dbReference>
<evidence type="ECO:0000256" key="14">
    <source>
        <dbReference type="PIRSR" id="PIRSR002811-1"/>
    </source>
</evidence>
<evidence type="ECO:0000256" key="10">
    <source>
        <dbReference type="ARBA" id="ARBA00023125"/>
    </source>
</evidence>
<dbReference type="InterPro" id="IPR037068">
    <property type="entry name" value="DNA_primase_core_N_sf"/>
</dbReference>
<dbReference type="Gene3D" id="3.90.580.10">
    <property type="entry name" value="Zinc finger, CHC2-type domain"/>
    <property type="match status" value="1"/>
</dbReference>
<dbReference type="Pfam" id="PF01807">
    <property type="entry name" value="Zn_ribbon_DnaG"/>
    <property type="match status" value="1"/>
</dbReference>
<evidence type="ECO:0000256" key="12">
    <source>
        <dbReference type="HAMAP-Rule" id="MF_00974"/>
    </source>
</evidence>
<evidence type="ECO:0000256" key="7">
    <source>
        <dbReference type="ARBA" id="ARBA00022771"/>
    </source>
</evidence>
<evidence type="ECO:0000256" key="1">
    <source>
        <dbReference type="ARBA" id="ARBA00022478"/>
    </source>
</evidence>
<dbReference type="HAMAP" id="MF_00974">
    <property type="entry name" value="DNA_primase_DnaG"/>
    <property type="match status" value="1"/>
</dbReference>
<keyword evidence="4 12" id="KW-0548">Nucleotidyltransferase</keyword>
<feature type="zinc finger region" description="CHC2-type" evidence="12 14">
    <location>
        <begin position="40"/>
        <end position="64"/>
    </location>
</feature>
<dbReference type="Proteomes" id="UP000036780">
    <property type="component" value="Unassembled WGS sequence"/>
</dbReference>
<evidence type="ECO:0000256" key="3">
    <source>
        <dbReference type="ARBA" id="ARBA00022679"/>
    </source>
</evidence>
<dbReference type="EMBL" id="LGTO01000007">
    <property type="protein sequence ID" value="KNE20517.1"/>
    <property type="molecule type" value="Genomic_DNA"/>
</dbReference>
<dbReference type="InterPro" id="IPR050219">
    <property type="entry name" value="DnaG_primase"/>
</dbReference>
<evidence type="ECO:0000256" key="13">
    <source>
        <dbReference type="PIRNR" id="PIRNR002811"/>
    </source>
</evidence>
<dbReference type="FunFam" id="3.90.980.10:FF:000001">
    <property type="entry name" value="DNA primase"/>
    <property type="match status" value="1"/>
</dbReference>
<dbReference type="Gene3D" id="6.10.140.360">
    <property type="match status" value="1"/>
</dbReference>
<dbReference type="SUPFAM" id="SSF48024">
    <property type="entry name" value="N-terminal domain of DnaB helicase"/>
    <property type="match status" value="1"/>
</dbReference>
<accession>A0A0L0QPL5</accession>
<dbReference type="InterPro" id="IPR034151">
    <property type="entry name" value="TOPRIM_DnaG_bac"/>
</dbReference>
<comment type="subunit">
    <text evidence="12">Monomer. Interacts with DnaB.</text>
</comment>
<dbReference type="Gene3D" id="3.40.1360.10">
    <property type="match status" value="1"/>
</dbReference>
<comment type="function">
    <text evidence="12 13">RNA polymerase that catalyzes the synthesis of short RNA molecules used as primers for DNA polymerase during DNA replication.</text>
</comment>
<dbReference type="PIRSF" id="PIRSF002811">
    <property type="entry name" value="DnaG"/>
    <property type="match status" value="1"/>
</dbReference>
<dbReference type="InterPro" id="IPR036185">
    <property type="entry name" value="DNA_heli_DnaB-like_N_sf"/>
</dbReference>
<dbReference type="InterPro" id="IPR007693">
    <property type="entry name" value="DNA_helicase_DnaB-like_N"/>
</dbReference>
<keyword evidence="11 12" id="KW-0804">Transcription</keyword>
<keyword evidence="7 12" id="KW-0863">Zinc-finger</keyword>
<dbReference type="CDD" id="cd03364">
    <property type="entry name" value="TOPRIM_DnaG_primases"/>
    <property type="match status" value="1"/>
</dbReference>
<dbReference type="SMART" id="SM00400">
    <property type="entry name" value="ZnF_CHCC"/>
    <property type="match status" value="1"/>
</dbReference>
<dbReference type="InterPro" id="IPR030846">
    <property type="entry name" value="DnaG_bac"/>
</dbReference>
<dbReference type="Gene3D" id="3.90.980.10">
    <property type="entry name" value="DNA primase, catalytic core, N-terminal domain"/>
    <property type="match status" value="1"/>
</dbReference>
<dbReference type="Pfam" id="PF13155">
    <property type="entry name" value="Toprim_2"/>
    <property type="match status" value="1"/>
</dbReference>
<sequence length="605" mass="69161">MANQIPEAIIEEIRKANDIVDIIGDYIQLKKQGKNYFGLCPFHGEKTPSFSVTQDKQIFHCFGCGKGGNVVTFLMEMEHFSFYEAIQFLAERSGISLPQNVQRQKETSLSQESQDMLSAHEWLTKLYHHLLRFTKEGKEGYAYLKERGIDEEAADAFQLGFSPNADQFTAEFLKKKGYHEQLLVKAGLLQINESGQTSDRFRGRIIFPIRNHLGKTVAFGGRAVGDYKPKYINSPESELFHKGKLLYNFDLAKRYIRKENEAVLLEGQMDVIAAYQAGVRNAVATLGTALTEFQAKLLKRYVNTVIICYDGDRAGLDAAYKAAVLLQQCGCEVRVAYLEPDMDPDSFIRTHGGQAFKDEVIKASDTFMTFYMRFLKKDYQLNLEADRIEYVEAVLKRLAMVDSPIEREYYLKELSNEFEISMDALQDEISGYREKIGINKDNQPKNRYTSSTVWNTVKSKLLPAFHNAERQLIAYMLQDESIAEKVQEKIGASFHIDAHKIIATHLYAFYEEGNEPDVSLFLEKIKETNLQREVTEIAMLPLQENISDKELNDYIQKIVANQTEKVTIQSLKEQQKAAEKQNDPIKAAQIAKQIIEINQQLKNTN</sequence>
<dbReference type="FunFam" id="3.90.580.10:FF:000001">
    <property type="entry name" value="DNA primase"/>
    <property type="match status" value="1"/>
</dbReference>
<dbReference type="InterPro" id="IPR016136">
    <property type="entry name" value="DNA_helicase_N/primase_C"/>
</dbReference>
<dbReference type="GO" id="GO:0005737">
    <property type="term" value="C:cytoplasm"/>
    <property type="evidence" value="ECO:0007669"/>
    <property type="project" value="TreeGrafter"/>
</dbReference>
<proteinExistence type="inferred from homology"/>
<dbReference type="InterPro" id="IPR013264">
    <property type="entry name" value="DNAG_N"/>
</dbReference>
<dbReference type="InterPro" id="IPR006295">
    <property type="entry name" value="DNA_primase_DnaG"/>
</dbReference>
<keyword evidence="5 12" id="KW-0235">DNA replication</keyword>
<keyword evidence="6 12" id="KW-0479">Metal-binding</keyword>
<evidence type="ECO:0000256" key="6">
    <source>
        <dbReference type="ARBA" id="ARBA00022723"/>
    </source>
</evidence>
<dbReference type="GO" id="GO:0003899">
    <property type="term" value="F:DNA-directed RNA polymerase activity"/>
    <property type="evidence" value="ECO:0007669"/>
    <property type="project" value="UniProtKB-UniRule"/>
</dbReference>
<keyword evidence="9" id="KW-0460">Magnesium</keyword>
<dbReference type="SUPFAM" id="SSF56731">
    <property type="entry name" value="DNA primase core"/>
    <property type="match status" value="1"/>
</dbReference>
<dbReference type="NCBIfam" id="TIGR01391">
    <property type="entry name" value="dnaG"/>
    <property type="match status" value="1"/>
</dbReference>
<dbReference type="EC" id="2.7.7.101" evidence="12"/>
<dbReference type="SMART" id="SM00493">
    <property type="entry name" value="TOPRIM"/>
    <property type="match status" value="1"/>
</dbReference>
<dbReference type="PANTHER" id="PTHR30313">
    <property type="entry name" value="DNA PRIMASE"/>
    <property type="match status" value="1"/>
</dbReference>
<evidence type="ECO:0000256" key="4">
    <source>
        <dbReference type="ARBA" id="ARBA00022695"/>
    </source>
</evidence>